<dbReference type="RefSeq" id="WP_074374813.1">
    <property type="nucleotide sequence ID" value="NZ_AP024908.1"/>
</dbReference>
<dbReference type="AlphaFoldDB" id="A0A1N6MAI4"/>
<dbReference type="InterPro" id="IPR036291">
    <property type="entry name" value="NAD(P)-bd_dom_sf"/>
</dbReference>
<reference evidence="3 4" key="1">
    <citation type="submission" date="2016-12" db="EMBL/GenBank/DDBJ databases">
        <authorList>
            <person name="Song W.-J."/>
            <person name="Kurnit D.M."/>
        </authorList>
    </citation>
    <scope>NUCLEOTIDE SEQUENCE [LARGE SCALE GENOMIC DNA]</scope>
    <source>
        <strain evidence="3 4">CECT 9026</strain>
    </source>
</reference>
<dbReference type="Pfam" id="PF01370">
    <property type="entry name" value="Epimerase"/>
    <property type="match status" value="1"/>
</dbReference>
<feature type="domain" description="NAD-dependent epimerase/dehydratase" evidence="2">
    <location>
        <begin position="9"/>
        <end position="240"/>
    </location>
</feature>
<keyword evidence="1" id="KW-0520">NAD</keyword>
<evidence type="ECO:0000313" key="3">
    <source>
        <dbReference type="EMBL" id="SIO96367.1"/>
    </source>
</evidence>
<organism evidence="3 4">
    <name type="scientific">Vibrio spartinae</name>
    <dbReference type="NCBI Taxonomy" id="1918945"/>
    <lineage>
        <taxon>Bacteria</taxon>
        <taxon>Pseudomonadati</taxon>
        <taxon>Pseudomonadota</taxon>
        <taxon>Gammaproteobacteria</taxon>
        <taxon>Vibrionales</taxon>
        <taxon>Vibrionaceae</taxon>
        <taxon>Vibrio</taxon>
    </lineage>
</organism>
<sequence length="341" mass="38951">MCEVIVKNILVTGSAGFIGFHLTLHLLQMGLKVTGVDALTDYYDVELKKKRLSILQEYSSYQHTTIRLEDKKKLLSVCEESQAEVIVHLAAQAGVRYSIDHPNEYLDTNITGTFNILECARITRVKHLLMASTSSVYGANTSLPFDESQHTDNPLTFYAATKKCGEIMAHSYSHLFELPITVFRFFTVYGPWGRPDMALFKFTQCILNGDPIDIYNGGEMYRDFTYVADLTQAIILLLERIPRRTLENDYDENASSVAPFRIVNIGNSEKVKLMDFIEAIEDSLHMKAKKNYLPMQQGDVPATWADCTLLKNLTGYQPQTHYSDGILEFVNWYREFYFHSI</sequence>
<dbReference type="Gene3D" id="3.40.50.720">
    <property type="entry name" value="NAD(P)-binding Rossmann-like Domain"/>
    <property type="match status" value="1"/>
</dbReference>
<proteinExistence type="predicted"/>
<dbReference type="GO" id="GO:0003978">
    <property type="term" value="F:UDP-glucose 4-epimerase activity"/>
    <property type="evidence" value="ECO:0007669"/>
    <property type="project" value="UniProtKB-EC"/>
</dbReference>
<dbReference type="EMBL" id="FSSB01000030">
    <property type="protein sequence ID" value="SIO96367.1"/>
    <property type="molecule type" value="Genomic_DNA"/>
</dbReference>
<evidence type="ECO:0000256" key="1">
    <source>
        <dbReference type="ARBA" id="ARBA00023027"/>
    </source>
</evidence>
<dbReference type="EC" id="5.1.3.2" evidence="3"/>
<gene>
    <name evidence="3" type="primary">galE_3</name>
    <name evidence="3" type="ORF">VSP9026_04154</name>
</gene>
<dbReference type="OrthoDB" id="9803010at2"/>
<name>A0A1N6MAI4_9VIBR</name>
<evidence type="ECO:0000259" key="2">
    <source>
        <dbReference type="Pfam" id="PF01370"/>
    </source>
</evidence>
<evidence type="ECO:0000313" key="4">
    <source>
        <dbReference type="Proteomes" id="UP000184774"/>
    </source>
</evidence>
<dbReference type="Proteomes" id="UP000184774">
    <property type="component" value="Unassembled WGS sequence"/>
</dbReference>
<dbReference type="SUPFAM" id="SSF51735">
    <property type="entry name" value="NAD(P)-binding Rossmann-fold domains"/>
    <property type="match status" value="1"/>
</dbReference>
<protein>
    <submittedName>
        <fullName evidence="3">UDP-glucose 4-epimerase</fullName>
        <ecNumber evidence="3">5.1.3.2</ecNumber>
    </submittedName>
</protein>
<keyword evidence="3" id="KW-0413">Isomerase</keyword>
<dbReference type="PANTHER" id="PTHR43574">
    <property type="entry name" value="EPIMERASE-RELATED"/>
    <property type="match status" value="1"/>
</dbReference>
<dbReference type="InterPro" id="IPR001509">
    <property type="entry name" value="Epimerase_deHydtase"/>
</dbReference>
<dbReference type="PRINTS" id="PR01713">
    <property type="entry name" value="NUCEPIMERASE"/>
</dbReference>
<accession>A0A1N6MAI4</accession>